<dbReference type="GO" id="GO:0004069">
    <property type="term" value="F:L-aspartate:2-oxoglutarate aminotransferase activity"/>
    <property type="evidence" value="ECO:0007669"/>
    <property type="project" value="InterPro"/>
</dbReference>
<evidence type="ECO:0000313" key="2">
    <source>
        <dbReference type="Proteomes" id="UP000539111"/>
    </source>
</evidence>
<dbReference type="Gene3D" id="3.40.640.10">
    <property type="entry name" value="Type I PLP-dependent aspartate aminotransferase-like (Major domain)"/>
    <property type="match status" value="1"/>
</dbReference>
<gene>
    <name evidence="1" type="ORF">BJY26_002678</name>
</gene>
<sequence>MQLASLSSDDLTALHSQLTRDYADLKARALQLNLTRGKPSPEQLDLSSDLLTVLDADDYRAADGTDCRNYGGLAGLPELRAIFSELLGIDAAQLLAGGNSSLTMMYNTIDFALRHGVDGEHQPWSAGPVKFLCPTPGYDRHFSMCQSLGIELVPVALGDDGPDMDEVRRLVADDPSIKGMWAVPAYSNPTGSVYPEPVARELVSMPTAAPDFRIFWDNAYGLHHLTDSPAPVVDILGLAEAAGNPSRVFIFASTSKITFAGAGVAFWASSPANVDWFTGHLAMQSIGPDKINQLRHAKFFRNSDGVRAHMRAHRELIEPKFRIVVDMLADRLGGYDFAAWTTPRGGYFVSLDVQPGTADTVVKLAGDAGIAMTPAGAAFPYGVDPKNSNIRIAPTYPSTEDVRAAIDGLCTCALLAATAALLNSAD</sequence>
<dbReference type="InterPro" id="IPR024551">
    <property type="entry name" value="AspAT_Ic"/>
</dbReference>
<keyword evidence="2" id="KW-1185">Reference proteome</keyword>
<keyword evidence="1" id="KW-0238">DNA-binding</keyword>
<accession>A0A7Z0D3U6</accession>
<dbReference type="InterPro" id="IPR015422">
    <property type="entry name" value="PyrdxlP-dep_Trfase_small"/>
</dbReference>
<dbReference type="PANTHER" id="PTHR43799">
    <property type="entry name" value="AMINOTRANSFERASE, PUTATIVE-RELATED"/>
    <property type="match status" value="1"/>
</dbReference>
<name>A0A7Z0D3U6_9MICO</name>
<dbReference type="RefSeq" id="WP_179428728.1">
    <property type="nucleotide sequence ID" value="NZ_JACBZP010000001.1"/>
</dbReference>
<dbReference type="AlphaFoldDB" id="A0A7Z0D3U6"/>
<dbReference type="PANTHER" id="PTHR43799:SF1">
    <property type="entry name" value="ASPARTATE AMINOTRANSFERASE"/>
    <property type="match status" value="1"/>
</dbReference>
<dbReference type="Gene3D" id="3.90.1150.10">
    <property type="entry name" value="Aspartate Aminotransferase, domain 1"/>
    <property type="match status" value="1"/>
</dbReference>
<evidence type="ECO:0000313" key="1">
    <source>
        <dbReference type="EMBL" id="NYI68372.1"/>
    </source>
</evidence>
<dbReference type="SUPFAM" id="SSF53383">
    <property type="entry name" value="PLP-dependent transferases"/>
    <property type="match status" value="1"/>
</dbReference>
<dbReference type="InterPro" id="IPR015421">
    <property type="entry name" value="PyrdxlP-dep_Trfase_major"/>
</dbReference>
<proteinExistence type="predicted"/>
<reference evidence="1 2" key="1">
    <citation type="submission" date="2020-07" db="EMBL/GenBank/DDBJ databases">
        <title>Sequencing the genomes of 1000 actinobacteria strains.</title>
        <authorList>
            <person name="Klenk H.-P."/>
        </authorList>
    </citation>
    <scope>NUCLEOTIDE SEQUENCE [LARGE SCALE GENOMIC DNA]</scope>
    <source>
        <strain evidence="1 2">DSM 26341</strain>
    </source>
</reference>
<dbReference type="InterPro" id="IPR015424">
    <property type="entry name" value="PyrdxlP-dep_Trfase"/>
</dbReference>
<dbReference type="Proteomes" id="UP000539111">
    <property type="component" value="Unassembled WGS sequence"/>
</dbReference>
<comment type="caution">
    <text evidence="1">The sequence shown here is derived from an EMBL/GenBank/DDBJ whole genome shotgun (WGS) entry which is preliminary data.</text>
</comment>
<protein>
    <submittedName>
        <fullName evidence="1">DNA-binding transcriptional MocR family regulator</fullName>
    </submittedName>
</protein>
<organism evidence="1 2">
    <name type="scientific">Spelaeicoccus albus</name>
    <dbReference type="NCBI Taxonomy" id="1280376"/>
    <lineage>
        <taxon>Bacteria</taxon>
        <taxon>Bacillati</taxon>
        <taxon>Actinomycetota</taxon>
        <taxon>Actinomycetes</taxon>
        <taxon>Micrococcales</taxon>
        <taxon>Brevibacteriaceae</taxon>
        <taxon>Spelaeicoccus</taxon>
    </lineage>
</organism>
<dbReference type="EMBL" id="JACBZP010000001">
    <property type="protein sequence ID" value="NYI68372.1"/>
    <property type="molecule type" value="Genomic_DNA"/>
</dbReference>
<dbReference type="Pfam" id="PF12897">
    <property type="entry name" value="Asp_aminotransf"/>
    <property type="match status" value="1"/>
</dbReference>
<dbReference type="GO" id="GO:0003677">
    <property type="term" value="F:DNA binding"/>
    <property type="evidence" value="ECO:0007669"/>
    <property type="project" value="UniProtKB-KW"/>
</dbReference>
<dbReference type="CDD" id="cd00609">
    <property type="entry name" value="AAT_like"/>
    <property type="match status" value="1"/>
</dbReference>